<protein>
    <recommendedName>
        <fullName evidence="4">Zinc knuckle CX2CX4HX4C domain-containing protein</fullName>
    </recommendedName>
</protein>
<dbReference type="AlphaFoldDB" id="A0A565BK01"/>
<evidence type="ECO:0000313" key="3">
    <source>
        <dbReference type="Proteomes" id="UP000489600"/>
    </source>
</evidence>
<accession>A0A565BK01</accession>
<evidence type="ECO:0008006" key="4">
    <source>
        <dbReference type="Google" id="ProtNLM"/>
    </source>
</evidence>
<sequence length="252" mass="29781">MNRRFSPAKKGKGLASPMEPPRAARVKIPDFDKSELIHNHELKLLEKYCTGCKCLNHDIKDCPEASEKRETLLFKRSEKSIDTYQSRKQYVGPYTKEANHKEVSLNLSSHRHVRQQKPEDRRDTRVPYSRDKVKERQHYQHGSYQSKEYNCRFSHIPGNPRSQASTYSRVSRQSEPRGNTTMTKPIWKEKTRRTLPEALRSSKLYKLLLEKYEKSWYNTPIALIPLKVQPVKKDFGLLRNKEKWKKQQLTLL</sequence>
<name>A0A565BK01_9BRAS</name>
<feature type="compositionally biased region" description="Basic residues" evidence="1">
    <location>
        <begin position="1"/>
        <end position="12"/>
    </location>
</feature>
<gene>
    <name evidence="2" type="ORF">ANE_LOCUS12088</name>
</gene>
<dbReference type="EMBL" id="CABITT030000004">
    <property type="protein sequence ID" value="VVB01644.1"/>
    <property type="molecule type" value="Genomic_DNA"/>
</dbReference>
<organism evidence="2 3">
    <name type="scientific">Arabis nemorensis</name>
    <dbReference type="NCBI Taxonomy" id="586526"/>
    <lineage>
        <taxon>Eukaryota</taxon>
        <taxon>Viridiplantae</taxon>
        <taxon>Streptophyta</taxon>
        <taxon>Embryophyta</taxon>
        <taxon>Tracheophyta</taxon>
        <taxon>Spermatophyta</taxon>
        <taxon>Magnoliopsida</taxon>
        <taxon>eudicotyledons</taxon>
        <taxon>Gunneridae</taxon>
        <taxon>Pentapetalae</taxon>
        <taxon>rosids</taxon>
        <taxon>malvids</taxon>
        <taxon>Brassicales</taxon>
        <taxon>Brassicaceae</taxon>
        <taxon>Arabideae</taxon>
        <taxon>Arabis</taxon>
    </lineage>
</organism>
<reference evidence="2" key="1">
    <citation type="submission" date="2019-07" db="EMBL/GenBank/DDBJ databases">
        <authorList>
            <person name="Dittberner H."/>
        </authorList>
    </citation>
    <scope>NUCLEOTIDE SEQUENCE [LARGE SCALE GENOMIC DNA]</scope>
</reference>
<feature type="region of interest" description="Disordered" evidence="1">
    <location>
        <begin position="103"/>
        <end position="182"/>
    </location>
</feature>
<keyword evidence="3" id="KW-1185">Reference proteome</keyword>
<evidence type="ECO:0000256" key="1">
    <source>
        <dbReference type="SAM" id="MobiDB-lite"/>
    </source>
</evidence>
<feature type="region of interest" description="Disordered" evidence="1">
    <location>
        <begin position="1"/>
        <end position="22"/>
    </location>
</feature>
<evidence type="ECO:0000313" key="2">
    <source>
        <dbReference type="EMBL" id="VVB01644.1"/>
    </source>
</evidence>
<feature type="compositionally biased region" description="Polar residues" evidence="1">
    <location>
        <begin position="160"/>
        <end position="182"/>
    </location>
</feature>
<dbReference type="Proteomes" id="UP000489600">
    <property type="component" value="Unassembled WGS sequence"/>
</dbReference>
<feature type="compositionally biased region" description="Basic and acidic residues" evidence="1">
    <location>
        <begin position="116"/>
        <end position="138"/>
    </location>
</feature>
<proteinExistence type="predicted"/>
<comment type="caution">
    <text evidence="2">The sequence shown here is derived from an EMBL/GenBank/DDBJ whole genome shotgun (WGS) entry which is preliminary data.</text>
</comment>